<gene>
    <name evidence="2" type="ORF">GRAN_2254</name>
</gene>
<dbReference type="OrthoDB" id="127173at2"/>
<dbReference type="RefSeq" id="WP_128912850.1">
    <property type="nucleotide sequence ID" value="NZ_RDSM01000001.1"/>
</dbReference>
<dbReference type="PANTHER" id="PTHR35580">
    <property type="entry name" value="CELL SURFACE GLYCOPROTEIN (S-LAYER PROTEIN)-LIKE PROTEIN"/>
    <property type="match status" value="1"/>
</dbReference>
<evidence type="ECO:0000313" key="3">
    <source>
        <dbReference type="Proteomes" id="UP000289437"/>
    </source>
</evidence>
<feature type="domain" description="DUF7948" evidence="1">
    <location>
        <begin position="2"/>
        <end position="158"/>
    </location>
</feature>
<dbReference type="InterPro" id="IPR057708">
    <property type="entry name" value="DUF7948"/>
</dbReference>
<protein>
    <submittedName>
        <fullName evidence="2">Cell surface protein</fullName>
    </submittedName>
</protein>
<dbReference type="Pfam" id="PF06739">
    <property type="entry name" value="SBBP"/>
    <property type="match status" value="2"/>
</dbReference>
<reference evidence="3" key="2">
    <citation type="submission" date="2019-02" db="EMBL/GenBank/DDBJ databases">
        <title>Granulicella sibirica sp. nov., a psychrotolerant acidobacterium isolated from an organic soil layer in forested tundra, West Siberia.</title>
        <authorList>
            <person name="Oshkin I.Y."/>
            <person name="Kulichevskaya I.S."/>
            <person name="Rijpstra W.I.C."/>
            <person name="Sinninghe Damste J.S."/>
            <person name="Rakitin A.L."/>
            <person name="Ravin N.V."/>
            <person name="Dedysh S.N."/>
        </authorList>
    </citation>
    <scope>NUCLEOTIDE SEQUENCE [LARGE SCALE GENOMIC DNA]</scope>
    <source>
        <strain evidence="3">AF10</strain>
    </source>
</reference>
<accession>A0A4V1L6E1</accession>
<evidence type="ECO:0000259" key="1">
    <source>
        <dbReference type="Pfam" id="PF25778"/>
    </source>
</evidence>
<organism evidence="2 3">
    <name type="scientific">Granulicella sibirica</name>
    <dbReference type="NCBI Taxonomy" id="2479048"/>
    <lineage>
        <taxon>Bacteria</taxon>
        <taxon>Pseudomonadati</taxon>
        <taxon>Acidobacteriota</taxon>
        <taxon>Terriglobia</taxon>
        <taxon>Terriglobales</taxon>
        <taxon>Acidobacteriaceae</taxon>
        <taxon>Granulicella</taxon>
    </lineage>
</organism>
<dbReference type="AlphaFoldDB" id="A0A4V1L6E1"/>
<evidence type="ECO:0000313" key="2">
    <source>
        <dbReference type="EMBL" id="RXH58944.1"/>
    </source>
</evidence>
<dbReference type="SUPFAM" id="SSF101898">
    <property type="entry name" value="NHL repeat"/>
    <property type="match status" value="1"/>
</dbReference>
<comment type="caution">
    <text evidence="2">The sequence shown here is derived from an EMBL/GenBank/DDBJ whole genome shotgun (WGS) entry which is preliminary data.</text>
</comment>
<dbReference type="InterPro" id="IPR010620">
    <property type="entry name" value="SBBP_repeat"/>
</dbReference>
<keyword evidence="3" id="KW-1185">Reference proteome</keyword>
<reference evidence="2 3" key="1">
    <citation type="submission" date="2018-11" db="EMBL/GenBank/DDBJ databases">
        <authorList>
            <person name="Mardanov A.V."/>
            <person name="Ravin N.V."/>
            <person name="Dedysh S.N."/>
        </authorList>
    </citation>
    <scope>NUCLEOTIDE SEQUENCE [LARGE SCALE GENOMIC DNA]</scope>
    <source>
        <strain evidence="2 3">AF10</strain>
    </source>
</reference>
<dbReference type="Pfam" id="PF25778">
    <property type="entry name" value="DUF7948"/>
    <property type="match status" value="1"/>
</dbReference>
<dbReference type="EMBL" id="RDSM01000001">
    <property type="protein sequence ID" value="RXH58944.1"/>
    <property type="molecule type" value="Genomic_DNA"/>
</dbReference>
<dbReference type="InterPro" id="IPR052918">
    <property type="entry name" value="Motility_Chemotaxis_Reg"/>
</dbReference>
<proteinExistence type="predicted"/>
<dbReference type="PANTHER" id="PTHR35580:SF1">
    <property type="entry name" value="PHYTASE-LIKE DOMAIN-CONTAINING PROTEIN"/>
    <property type="match status" value="1"/>
</dbReference>
<name>A0A4V1L6E1_9BACT</name>
<dbReference type="Proteomes" id="UP000289437">
    <property type="component" value="Unassembled WGS sequence"/>
</dbReference>
<sequence>MSLLGAANTLKNASGLEPLPGTSNYLVGNDPSKWHTSVPSFGKVEYGKVYPGVDLIYYGNQKQLEFDFVVQPGADTSAIGFKVDGTSKGGDVRLGINEAGDLTADGKGILLHKPVLYQTDAGQKRHLVDGSFVLAGTNEVRFRIGEYDRSRQLTIDPTLAYSTYFGGPGDESAYGIGVDAQGNAYVLGYCDFGQSGVPTTPGAYETKTKTPGYGLFVTKFNQDGSALVYSTYLTDSQGYAQPGSIAVSKAGNAYIPGQAYNMAGAYSSTFPTTPGAYQRKFSDPSARFVTELNTSGTGLVYSTFLSDSGEQFQTPGNVIALDEAGNAYVAGTTYANGFPVTPGVFRTGPINNNQDVAFITKLNPQGSDLVYSALVAGGGVVLQGMAIDASHNIYLTGFTENYPDFPVTPGAYLTVPPHNGLVPFIMKINPTASAVVYSTFFQGLPQAIAADSAGSAYVTGSTSSYSMVPTTPGAFETTTGCNLLCYPAFVTKFNPTGTALVYSTLLAGGSRFLSTGEAIVVNSAGEAYISGETSDPKFPVTAEAFQKVTTDDHSLNTDISDDFLTRLNATGTGLVYSTRIGGNGYDMNRFVALDSSGNAYMQGRSVQADVDHTPKNYPTTPGAYQTTWPNSYRPTPEGEAYELGAMTISKFSFGIPFCSFAPVVEAAVNRSTEDSFVLAANFSPGAGGTIDPINESVTITVGPSSVIIPKNSFVKDGAGYSYHGTINGVSIVTAITGAGPYTIPSNGSTPTPVAATGGCSKGKYILAATGRGAILTGLTNPVTVTVSIGDDSGTQKVNALIEQ</sequence>